<sequence>MSFGFGVGDFLAVIKLANKIRKDFSEAPAQFKEISDEVRSLAIILQDLEVLSEHKLNEEETKELHEIARGCGNVLEKLELTLDKYHELQAGPKSGTKSVKRIWKRLKWEPDDISELRSRLVTNITLLNAFQARIDRLLNTISSYVCQTKLYSQLLQATKVAVDHLKERQDDYERHTIREWLTPIDHAPQQSDRARHLQHLGSWDLRNYEAKGSISDLDKARQQFQEALDRTPSDHPDRAHRLQNLGAILFNSYEVIGNLKDLEAAIHQFQEALDITPSDHPDRAHRLQNLGAILLNRFEFTGNLKDLEAAIHQFQEALDRTPSDHPDRALRLHYLGAGLYKRFQAIGNSEDLVTAIQRVQEALERTPTDHPDQAHLLQILGLGYHGRYRATGAFADLQNAIKVQQQKIATTPKDRPYHTRRLHVLESQLREGSQTVGALKDLDGHDESILDLENQPRLPMLEDGTEHDFPEGSVEDGSVFSLLQSISSKSSAQNAGGATRELVILLKDNTQLRSLYPSLRQNFEFSVFRLEFHQLLRVFSKELAREALVPIERESVRFITQQRRRVSHAIGREVFGLKNQSLLESISQQQHLNTRERIEKYLRDATQPKGGSDDLSLRQEHTSDNDSTDEDELEPFSHLEYAEKFLIESKAFENLRISIRKLAAHGEESTKELRSRHDAMESKDKVKNDEKQSDTMVKQGSIRRMVIPEPRAIVRATRIKLMATIRRCSWAMLRLFRHKLEVGSWRLEWQCDCGKPLYGDFRGEFEEICKLAKEIQAHGYFVTQSSHEIKQRPAGSTQTTTSNSAVLANLESDTSLTAQNASLSPNGIISRALGGRQYPTVVSTVTAPSSLPVTGDRSPKFVALCVKTGRFQNTYGEIDISTIPRSTQIFHDFKKTYEACVGSRRNPFRRWLTRPVDIGFIQFAVEGFRRVYPIPGSPDCTICAHAEMKDELVTARKYEPHLDTVSLTHPPIPPDLFFHLWECPAQITPSVQNMWLSRLPKKLDEKLENMSLRTRPDGELILGWGVLVIEGLHKRKISRMTFSVAVVSIIISVTYSACMTDVSSGFAVGALLVGCWTMFVTAIYFEWVAG</sequence>
<dbReference type="PANTHER" id="PTHR38886:SF1">
    <property type="entry name" value="NACHT-NTPASE AND P-LOOP NTPASES N-TERMINAL DOMAIN-CONTAINING PROTEIN"/>
    <property type="match status" value="1"/>
</dbReference>
<evidence type="ECO:0000313" key="3">
    <source>
        <dbReference type="EMBL" id="KAL2073781.1"/>
    </source>
</evidence>
<feature type="region of interest" description="Disordered" evidence="1">
    <location>
        <begin position="605"/>
        <end position="633"/>
    </location>
</feature>
<accession>A0ABR4CV08</accession>
<gene>
    <name evidence="3" type="ORF">VTL71DRAFT_11107</name>
</gene>
<keyword evidence="2" id="KW-0472">Membrane</keyword>
<comment type="caution">
    <text evidence="3">The sequence shown here is derived from an EMBL/GenBank/DDBJ whole genome shotgun (WGS) entry which is preliminary data.</text>
</comment>
<keyword evidence="2" id="KW-1133">Transmembrane helix</keyword>
<dbReference type="EMBL" id="JAZHXI010000003">
    <property type="protein sequence ID" value="KAL2073781.1"/>
    <property type="molecule type" value="Genomic_DNA"/>
</dbReference>
<dbReference type="Gene3D" id="1.25.40.10">
    <property type="entry name" value="Tetratricopeptide repeat domain"/>
    <property type="match status" value="2"/>
</dbReference>
<protein>
    <submittedName>
        <fullName evidence="3">Uncharacterized protein</fullName>
    </submittedName>
</protein>
<keyword evidence="2" id="KW-0812">Transmembrane</keyword>
<dbReference type="Proteomes" id="UP001595075">
    <property type="component" value="Unassembled WGS sequence"/>
</dbReference>
<proteinExistence type="predicted"/>
<evidence type="ECO:0000313" key="4">
    <source>
        <dbReference type="Proteomes" id="UP001595075"/>
    </source>
</evidence>
<dbReference type="PANTHER" id="PTHR38886">
    <property type="entry name" value="SESA DOMAIN-CONTAINING PROTEIN"/>
    <property type="match status" value="1"/>
</dbReference>
<dbReference type="SUPFAM" id="SSF81901">
    <property type="entry name" value="HCP-like"/>
    <property type="match status" value="1"/>
</dbReference>
<feature type="compositionally biased region" description="Basic and acidic residues" evidence="1">
    <location>
        <begin position="611"/>
        <end position="624"/>
    </location>
</feature>
<dbReference type="InterPro" id="IPR011990">
    <property type="entry name" value="TPR-like_helical_dom_sf"/>
</dbReference>
<feature type="compositionally biased region" description="Basic and acidic residues" evidence="1">
    <location>
        <begin position="668"/>
        <end position="693"/>
    </location>
</feature>
<feature type="transmembrane region" description="Helical" evidence="2">
    <location>
        <begin position="1040"/>
        <end position="1058"/>
    </location>
</feature>
<feature type="transmembrane region" description="Helical" evidence="2">
    <location>
        <begin position="1065"/>
        <end position="1085"/>
    </location>
</feature>
<name>A0ABR4CV08_9HELO</name>
<feature type="region of interest" description="Disordered" evidence="1">
    <location>
        <begin position="668"/>
        <end position="697"/>
    </location>
</feature>
<reference evidence="3 4" key="1">
    <citation type="journal article" date="2024" name="Commun. Biol.">
        <title>Comparative genomic analysis of thermophilic fungi reveals convergent evolutionary adaptations and gene losses.</title>
        <authorList>
            <person name="Steindorff A.S."/>
            <person name="Aguilar-Pontes M.V."/>
            <person name="Robinson A.J."/>
            <person name="Andreopoulos B."/>
            <person name="LaButti K."/>
            <person name="Kuo A."/>
            <person name="Mondo S."/>
            <person name="Riley R."/>
            <person name="Otillar R."/>
            <person name="Haridas S."/>
            <person name="Lipzen A."/>
            <person name="Grimwood J."/>
            <person name="Schmutz J."/>
            <person name="Clum A."/>
            <person name="Reid I.D."/>
            <person name="Moisan M.C."/>
            <person name="Butler G."/>
            <person name="Nguyen T.T.M."/>
            <person name="Dewar K."/>
            <person name="Conant G."/>
            <person name="Drula E."/>
            <person name="Henrissat B."/>
            <person name="Hansel C."/>
            <person name="Singer S."/>
            <person name="Hutchinson M.I."/>
            <person name="de Vries R.P."/>
            <person name="Natvig D.O."/>
            <person name="Powell A.J."/>
            <person name="Tsang A."/>
            <person name="Grigoriev I.V."/>
        </authorList>
    </citation>
    <scope>NUCLEOTIDE SEQUENCE [LARGE SCALE GENOMIC DNA]</scope>
    <source>
        <strain evidence="3 4">CBS 494.80</strain>
    </source>
</reference>
<organism evidence="3 4">
    <name type="scientific">Oculimacula yallundae</name>
    <dbReference type="NCBI Taxonomy" id="86028"/>
    <lineage>
        <taxon>Eukaryota</taxon>
        <taxon>Fungi</taxon>
        <taxon>Dikarya</taxon>
        <taxon>Ascomycota</taxon>
        <taxon>Pezizomycotina</taxon>
        <taxon>Leotiomycetes</taxon>
        <taxon>Helotiales</taxon>
        <taxon>Ploettnerulaceae</taxon>
        <taxon>Oculimacula</taxon>
    </lineage>
</organism>
<evidence type="ECO:0000256" key="1">
    <source>
        <dbReference type="SAM" id="MobiDB-lite"/>
    </source>
</evidence>
<keyword evidence="4" id="KW-1185">Reference proteome</keyword>
<evidence type="ECO:0000256" key="2">
    <source>
        <dbReference type="SAM" id="Phobius"/>
    </source>
</evidence>